<feature type="domain" description="Tyrosine-protein phosphatase" evidence="3">
    <location>
        <begin position="93"/>
        <end position="259"/>
    </location>
</feature>
<dbReference type="InterPro" id="IPR029021">
    <property type="entry name" value="Prot-tyrosine_phosphatase-like"/>
</dbReference>
<feature type="region of interest" description="Disordered" evidence="2">
    <location>
        <begin position="14"/>
        <end position="36"/>
    </location>
</feature>
<sequence length="595" mass="67944">MGVATSNAKHYKAYSPVATDAPSDTEDPEPASSPPIRQAAWAVQDFTKYATKSYRHWIKDSLQCKFETLSSSQGCRCEDYLRQNGTGAFAGLHCNWVTPDILAAARPSDQMIHQQKIIEQFKRFGITSIFNLQEPGEHAHCGPGVNMNTGFSYSPELFMQNKISFYNYPWRDMTCPDIDYCLDIVQVMESHLSLGQKVLVHCHSGLGRTGLVIACYLLFARKCIDHDEAVEMVRKCRSGSVQTKHQKHHVGLFENYLKDIRIVYGYPKVFWRTGLDLHGFMSRQHKYLHGTEARKLRYVPKIVFWITKELIRRTNSEREKREEISLTFMAELADYDSKKDVWFSDFVQATKEQVNSGNWDGVEDMDTNSLSYLLIFWLCDLEKPIIPDTLLPVALGRGKISGAIKELCKCDKCSLATIQSLVCWMFQIMPSKASLIRRLYSALAHLLLQHSSLQDKTGRGYFVPGINMSISFNPTLLQHPQLKSVFTLKPQRELKAATTVKRRASYGAADSPYSRFRPSSMENEFGVLLEAAARYWIKESQIATAPELPQEQQGNSLLPNSVLDTGRELHRPKPFLLTFDDNPWMQERRSFKFVS</sequence>
<evidence type="ECO:0000259" key="4">
    <source>
        <dbReference type="PROSITE" id="PS50056"/>
    </source>
</evidence>
<dbReference type="PROSITE" id="PS00383">
    <property type="entry name" value="TYR_PHOSPHATASE_1"/>
    <property type="match status" value="1"/>
</dbReference>
<name>A0ABP0UKJ7_9BRYO</name>
<dbReference type="SMART" id="SM00195">
    <property type="entry name" value="DSPc"/>
    <property type="match status" value="1"/>
</dbReference>
<protein>
    <submittedName>
        <fullName evidence="5">Uncharacterized protein</fullName>
    </submittedName>
</protein>
<dbReference type="PANTHER" id="PTHR23339">
    <property type="entry name" value="TYROSINE SPECIFIC PROTEIN PHOSPHATASE AND DUAL SPECIFICITY PROTEIN PHOSPHATASE"/>
    <property type="match status" value="1"/>
</dbReference>
<dbReference type="PROSITE" id="PS50054">
    <property type="entry name" value="TYR_PHOSPHATASE_DUAL"/>
    <property type="match status" value="1"/>
</dbReference>
<keyword evidence="1" id="KW-0378">Hydrolase</keyword>
<dbReference type="InterPro" id="IPR057023">
    <property type="entry name" value="PTP-SAK"/>
</dbReference>
<dbReference type="InterPro" id="IPR016130">
    <property type="entry name" value="Tyr_Pase_AS"/>
</dbReference>
<accession>A0ABP0UKJ7</accession>
<evidence type="ECO:0000256" key="2">
    <source>
        <dbReference type="SAM" id="MobiDB-lite"/>
    </source>
</evidence>
<dbReference type="InterPro" id="IPR003595">
    <property type="entry name" value="Tyr_Pase_cat"/>
</dbReference>
<keyword evidence="6" id="KW-1185">Reference proteome</keyword>
<organism evidence="5 6">
    <name type="scientific">Sphagnum troendelagicum</name>
    <dbReference type="NCBI Taxonomy" id="128251"/>
    <lineage>
        <taxon>Eukaryota</taxon>
        <taxon>Viridiplantae</taxon>
        <taxon>Streptophyta</taxon>
        <taxon>Embryophyta</taxon>
        <taxon>Bryophyta</taxon>
        <taxon>Sphagnophytina</taxon>
        <taxon>Sphagnopsida</taxon>
        <taxon>Sphagnales</taxon>
        <taxon>Sphagnaceae</taxon>
        <taxon>Sphagnum</taxon>
    </lineage>
</organism>
<evidence type="ECO:0000259" key="3">
    <source>
        <dbReference type="PROSITE" id="PS50054"/>
    </source>
</evidence>
<proteinExistence type="predicted"/>
<evidence type="ECO:0000313" key="6">
    <source>
        <dbReference type="Proteomes" id="UP001497512"/>
    </source>
</evidence>
<dbReference type="Pfam" id="PF22784">
    <property type="entry name" value="PTP-SAK"/>
    <property type="match status" value="1"/>
</dbReference>
<evidence type="ECO:0000256" key="1">
    <source>
        <dbReference type="ARBA" id="ARBA00022801"/>
    </source>
</evidence>
<dbReference type="InterPro" id="IPR020422">
    <property type="entry name" value="TYR_PHOSPHATASE_DUAL_dom"/>
</dbReference>
<gene>
    <name evidence="5" type="ORF">CSSPTR1EN2_LOCUS15572</name>
</gene>
<dbReference type="InterPro" id="IPR000387">
    <property type="entry name" value="Tyr_Pase_dom"/>
</dbReference>
<evidence type="ECO:0000313" key="5">
    <source>
        <dbReference type="EMBL" id="CAK9220669.1"/>
    </source>
</evidence>
<reference evidence="5" key="1">
    <citation type="submission" date="2024-02" db="EMBL/GenBank/DDBJ databases">
        <authorList>
            <consortium name="ELIXIR-Norway"/>
            <consortium name="Elixir Norway"/>
        </authorList>
    </citation>
    <scope>NUCLEOTIDE SEQUENCE</scope>
</reference>
<dbReference type="InterPro" id="IPR050561">
    <property type="entry name" value="PTP"/>
</dbReference>
<dbReference type="SMART" id="SM00404">
    <property type="entry name" value="PTPc_motif"/>
    <property type="match status" value="1"/>
</dbReference>
<dbReference type="SUPFAM" id="SSF52799">
    <property type="entry name" value="(Phosphotyrosine protein) phosphatases II"/>
    <property type="match status" value="1"/>
</dbReference>
<dbReference type="EMBL" id="OZ019895">
    <property type="protein sequence ID" value="CAK9220669.1"/>
    <property type="molecule type" value="Genomic_DNA"/>
</dbReference>
<dbReference type="PROSITE" id="PS50056">
    <property type="entry name" value="TYR_PHOSPHATASE_2"/>
    <property type="match status" value="1"/>
</dbReference>
<dbReference type="Proteomes" id="UP001497512">
    <property type="component" value="Chromosome 3"/>
</dbReference>
<dbReference type="Gene3D" id="3.90.190.10">
    <property type="entry name" value="Protein tyrosine phosphatase superfamily"/>
    <property type="match status" value="1"/>
</dbReference>
<feature type="domain" description="Tyrosine specific protein phosphatases" evidence="4">
    <location>
        <begin position="182"/>
        <end position="248"/>
    </location>
</feature>